<gene>
    <name evidence="3" type="ORF">ECPE_LOCUS8695</name>
</gene>
<reference evidence="3 4" key="2">
    <citation type="submission" date="2018-11" db="EMBL/GenBank/DDBJ databases">
        <authorList>
            <consortium name="Pathogen Informatics"/>
        </authorList>
    </citation>
    <scope>NUCLEOTIDE SEQUENCE [LARGE SCALE GENOMIC DNA]</scope>
    <source>
        <strain evidence="3 4">Egypt</strain>
    </source>
</reference>
<reference evidence="5" key="1">
    <citation type="submission" date="2016-06" db="UniProtKB">
        <authorList>
            <consortium name="WormBaseParasite"/>
        </authorList>
    </citation>
    <scope>IDENTIFICATION</scope>
</reference>
<evidence type="ECO:0000256" key="1">
    <source>
        <dbReference type="SAM" id="MobiDB-lite"/>
    </source>
</evidence>
<dbReference type="GO" id="GO:0015701">
    <property type="term" value="P:bicarbonate transport"/>
    <property type="evidence" value="ECO:0007669"/>
    <property type="project" value="TreeGrafter"/>
</dbReference>
<dbReference type="SUPFAM" id="SSF55804">
    <property type="entry name" value="Phoshotransferase/anion transport protein"/>
    <property type="match status" value="1"/>
</dbReference>
<feature type="region of interest" description="Disordered" evidence="1">
    <location>
        <begin position="450"/>
        <end position="481"/>
    </location>
</feature>
<dbReference type="Proteomes" id="UP000272942">
    <property type="component" value="Unassembled WGS sequence"/>
</dbReference>
<dbReference type="InterPro" id="IPR013769">
    <property type="entry name" value="Band3_cytoplasmic_dom"/>
</dbReference>
<dbReference type="EMBL" id="UZAN01046325">
    <property type="protein sequence ID" value="VDP84036.1"/>
    <property type="molecule type" value="Genomic_DNA"/>
</dbReference>
<dbReference type="PANTHER" id="PTHR11453">
    <property type="entry name" value="ANION EXCHANGE PROTEIN"/>
    <property type="match status" value="1"/>
</dbReference>
<dbReference type="OrthoDB" id="6283921at2759"/>
<dbReference type="Pfam" id="PF07565">
    <property type="entry name" value="Band_3_cyto"/>
    <property type="match status" value="1"/>
</dbReference>
<keyword evidence="4" id="KW-1185">Reference proteome</keyword>
<dbReference type="GO" id="GO:0005886">
    <property type="term" value="C:plasma membrane"/>
    <property type="evidence" value="ECO:0007669"/>
    <property type="project" value="TreeGrafter"/>
</dbReference>
<dbReference type="PANTHER" id="PTHR11453:SF47">
    <property type="entry name" value="ANION EXCHANGE PROTEIN"/>
    <property type="match status" value="1"/>
</dbReference>
<protein>
    <submittedName>
        <fullName evidence="5">Band_3_cyto domain-containing protein</fullName>
    </submittedName>
</protein>
<dbReference type="InterPro" id="IPR016152">
    <property type="entry name" value="PTrfase/Anion_transptr"/>
</dbReference>
<dbReference type="InterPro" id="IPR003020">
    <property type="entry name" value="HCO3_transpt_euk"/>
</dbReference>
<feature type="domain" description="Band 3 cytoplasmic" evidence="2">
    <location>
        <begin position="622"/>
        <end position="734"/>
    </location>
</feature>
<proteinExistence type="predicted"/>
<name>A0A183AP09_9TREM</name>
<evidence type="ECO:0000313" key="4">
    <source>
        <dbReference type="Proteomes" id="UP000272942"/>
    </source>
</evidence>
<evidence type="ECO:0000313" key="3">
    <source>
        <dbReference type="EMBL" id="VDP84036.1"/>
    </source>
</evidence>
<organism evidence="5">
    <name type="scientific">Echinostoma caproni</name>
    <dbReference type="NCBI Taxonomy" id="27848"/>
    <lineage>
        <taxon>Eukaryota</taxon>
        <taxon>Metazoa</taxon>
        <taxon>Spiralia</taxon>
        <taxon>Lophotrochozoa</taxon>
        <taxon>Platyhelminthes</taxon>
        <taxon>Trematoda</taxon>
        <taxon>Digenea</taxon>
        <taxon>Plagiorchiida</taxon>
        <taxon>Echinostomata</taxon>
        <taxon>Echinostomatoidea</taxon>
        <taxon>Echinostomatidae</taxon>
        <taxon>Echinostoma</taxon>
    </lineage>
</organism>
<evidence type="ECO:0000259" key="2">
    <source>
        <dbReference type="Pfam" id="PF07565"/>
    </source>
</evidence>
<dbReference type="WBParaSite" id="ECPE_0000872001-mRNA-1">
    <property type="protein sequence ID" value="ECPE_0000872001-mRNA-1"/>
    <property type="gene ID" value="ECPE_0000872001"/>
</dbReference>
<evidence type="ECO:0000313" key="5">
    <source>
        <dbReference type="WBParaSite" id="ECPE_0000872001-mRNA-1"/>
    </source>
</evidence>
<dbReference type="GO" id="GO:0051453">
    <property type="term" value="P:regulation of intracellular pH"/>
    <property type="evidence" value="ECO:0007669"/>
    <property type="project" value="TreeGrafter"/>
</dbReference>
<dbReference type="AlphaFoldDB" id="A0A183AP09"/>
<dbReference type="GO" id="GO:0008509">
    <property type="term" value="F:monoatomic anion transmembrane transporter activity"/>
    <property type="evidence" value="ECO:0007669"/>
    <property type="project" value="InterPro"/>
</dbReference>
<accession>A0A183AP09</accession>
<sequence length="804" mass="89875">MILDPFLAPLARPESVNTCGEESSVAHDGDQREMESGLVSFNIPVTTIEPSLDRSCTHRSSQLTARTLSGAELKQLNLWKRHMNSRTGHPIGPQTDVMEPNETPVFLDKESVEVESHRYFELPGTRRRRRLLWAGFRASQRRWESLEQAAAIAQRNARLRQCVTASGHLDSLDSNTTGKPYRKLANTSSPNMPPGVPHIGKDFRPRHGSVSLPELIDSVNARHLEATVCAPNENVLESPLAARHLIRSDGSMLDHVPPVFAELDILNCKPLIEPGSLATEDCAAVVDPYSRKTSSLSMTPIPPPSLHVTESARQAVNMTSGGLDRMKWSWLETARWVRYEQDFDPITGAFGQAHSPPLTFQAVVECRRYLEQGAIVLQADQRSDSLNTRQRLCHDPICLFTEVDTAIHALVTDCGATISEIALIRRVLSLRHQHTVSSTLRFAKHHSVFQQCTEPPPGNQSHEERHSVSGQTDQSTHQTTVWPTFFTRSRQKSDFRHASTFLNLNDTTQPQQQQNHKRTTSDNRLCDVEHGFQNVARNPSFVSPTLGGTLARRAVSVIRRAFTPTLPPADASSPGHNAMDPEPGLWMSTGTAHPDTNRPVRISEPARVVLPKTPPDALLKPTSDLAGRLKPTTEIVSVQVGVLPGLRRPMLAFIRFQRALFAPGFTELRDAHPIRFLILFLGPERRHLDYNEVGRVIATMMIDRVFRRTAYTAVCREDLLDGLRTFLDTTIVLPMLSEITPKSLLAMHDQLRLFRRHRLAQLRSPRTGGIVAPVSNKPRRLHVRGDSKPTERGMFRCIPILGES</sequence>
<dbReference type="Gene3D" id="3.40.930.10">
    <property type="entry name" value="Mannitol-specific EII, Chain A"/>
    <property type="match status" value="1"/>
</dbReference>
<dbReference type="GO" id="GO:0005452">
    <property type="term" value="F:solute:inorganic anion antiporter activity"/>
    <property type="evidence" value="ECO:0007669"/>
    <property type="project" value="InterPro"/>
</dbReference>
<feature type="compositionally biased region" description="Polar residues" evidence="1">
    <location>
        <begin position="468"/>
        <end position="481"/>
    </location>
</feature>